<protein>
    <submittedName>
        <fullName evidence="2">Uncharacterized protein</fullName>
    </submittedName>
</protein>
<gene>
    <name evidence="2" type="primary">Acey_s0101.g3396</name>
    <name evidence="2" type="synonym">Acey-T20D3.8</name>
    <name evidence="2" type="ORF">Y032_0101g3396</name>
</gene>
<comment type="caution">
    <text evidence="2">The sequence shown here is derived from an EMBL/GenBank/DDBJ whole genome shotgun (WGS) entry which is preliminary data.</text>
</comment>
<dbReference type="EMBL" id="JARK01001437">
    <property type="protein sequence ID" value="EYC02257.1"/>
    <property type="molecule type" value="Genomic_DNA"/>
</dbReference>
<sequence length="97" mass="11060">MFKKANGLTLRVRVVSVRRPRANNFETDCAFWNSAVAQFPEYCMFSVSYQLSVSSGLSSAVFLLSRLNSNDLAFVMLSMAFALHAFSPFIRWVFARY</sequence>
<evidence type="ECO:0000313" key="2">
    <source>
        <dbReference type="EMBL" id="EYC02257.1"/>
    </source>
</evidence>
<feature type="transmembrane region" description="Helical" evidence="1">
    <location>
        <begin position="72"/>
        <end position="94"/>
    </location>
</feature>
<dbReference type="Proteomes" id="UP000024635">
    <property type="component" value="Unassembled WGS sequence"/>
</dbReference>
<accession>A0A016THX0</accession>
<keyword evidence="1" id="KW-1133">Transmembrane helix</keyword>
<reference evidence="3" key="1">
    <citation type="journal article" date="2015" name="Nat. Genet.">
        <title>The genome and transcriptome of the zoonotic hookworm Ancylostoma ceylanicum identify infection-specific gene families.</title>
        <authorList>
            <person name="Schwarz E.M."/>
            <person name="Hu Y."/>
            <person name="Antoshechkin I."/>
            <person name="Miller M.M."/>
            <person name="Sternberg P.W."/>
            <person name="Aroian R.V."/>
        </authorList>
    </citation>
    <scope>NUCLEOTIDE SEQUENCE</scope>
    <source>
        <strain evidence="3">HY135</strain>
    </source>
</reference>
<evidence type="ECO:0000256" key="1">
    <source>
        <dbReference type="SAM" id="Phobius"/>
    </source>
</evidence>
<name>A0A016THX0_9BILA</name>
<keyword evidence="1" id="KW-0812">Transmembrane</keyword>
<keyword evidence="3" id="KW-1185">Reference proteome</keyword>
<proteinExistence type="predicted"/>
<keyword evidence="1" id="KW-0472">Membrane</keyword>
<dbReference type="AlphaFoldDB" id="A0A016THX0"/>
<dbReference type="OrthoDB" id="196709at2759"/>
<organism evidence="2 3">
    <name type="scientific">Ancylostoma ceylanicum</name>
    <dbReference type="NCBI Taxonomy" id="53326"/>
    <lineage>
        <taxon>Eukaryota</taxon>
        <taxon>Metazoa</taxon>
        <taxon>Ecdysozoa</taxon>
        <taxon>Nematoda</taxon>
        <taxon>Chromadorea</taxon>
        <taxon>Rhabditida</taxon>
        <taxon>Rhabditina</taxon>
        <taxon>Rhabditomorpha</taxon>
        <taxon>Strongyloidea</taxon>
        <taxon>Ancylostomatidae</taxon>
        <taxon>Ancylostomatinae</taxon>
        <taxon>Ancylostoma</taxon>
    </lineage>
</organism>
<evidence type="ECO:0000313" key="3">
    <source>
        <dbReference type="Proteomes" id="UP000024635"/>
    </source>
</evidence>